<proteinExistence type="predicted"/>
<comment type="caution">
    <text evidence="1">The sequence shown here is derived from an EMBL/GenBank/DDBJ whole genome shotgun (WGS) entry which is preliminary data.</text>
</comment>
<name>A0ABT4CN77_9CLOT</name>
<evidence type="ECO:0000313" key="1">
    <source>
        <dbReference type="EMBL" id="MCY6369449.1"/>
    </source>
</evidence>
<reference evidence="1" key="1">
    <citation type="submission" date="2022-12" db="EMBL/GenBank/DDBJ databases">
        <authorList>
            <person name="Wang J."/>
        </authorList>
    </citation>
    <scope>NUCLEOTIDE SEQUENCE</scope>
    <source>
        <strain evidence="1">HY-42-06</strain>
    </source>
</reference>
<protein>
    <recommendedName>
        <fullName evidence="3">SMI1/KNR4 family protein</fullName>
    </recommendedName>
</protein>
<dbReference type="RefSeq" id="WP_268047820.1">
    <property type="nucleotide sequence ID" value="NZ_JAPQES010000001.1"/>
</dbReference>
<gene>
    <name evidence="1" type="ORF">OXH55_02150</name>
</gene>
<sequence>MSKFEFYDRFEELEGEKGIKAGDKRIEKLVDSSETCLGHRIVEDRNYHIFYLNSSRFALYYHGGGVDAMYSTPSLDEMLDYVNSL</sequence>
<organism evidence="1 2">
    <name type="scientific">Clostridium ganghwense</name>
    <dbReference type="NCBI Taxonomy" id="312089"/>
    <lineage>
        <taxon>Bacteria</taxon>
        <taxon>Bacillati</taxon>
        <taxon>Bacillota</taxon>
        <taxon>Clostridia</taxon>
        <taxon>Eubacteriales</taxon>
        <taxon>Clostridiaceae</taxon>
        <taxon>Clostridium</taxon>
    </lineage>
</organism>
<keyword evidence="2" id="KW-1185">Reference proteome</keyword>
<accession>A0ABT4CN77</accession>
<dbReference type="Proteomes" id="UP001079657">
    <property type="component" value="Unassembled WGS sequence"/>
</dbReference>
<evidence type="ECO:0008006" key="3">
    <source>
        <dbReference type="Google" id="ProtNLM"/>
    </source>
</evidence>
<evidence type="ECO:0000313" key="2">
    <source>
        <dbReference type="Proteomes" id="UP001079657"/>
    </source>
</evidence>
<dbReference type="EMBL" id="JAPQES010000001">
    <property type="protein sequence ID" value="MCY6369449.1"/>
    <property type="molecule type" value="Genomic_DNA"/>
</dbReference>